<proteinExistence type="predicted"/>
<organism evidence="1 2">
    <name type="scientific">Panagrolaimus sp. ES5</name>
    <dbReference type="NCBI Taxonomy" id="591445"/>
    <lineage>
        <taxon>Eukaryota</taxon>
        <taxon>Metazoa</taxon>
        <taxon>Ecdysozoa</taxon>
        <taxon>Nematoda</taxon>
        <taxon>Chromadorea</taxon>
        <taxon>Rhabditida</taxon>
        <taxon>Tylenchina</taxon>
        <taxon>Panagrolaimomorpha</taxon>
        <taxon>Panagrolaimoidea</taxon>
        <taxon>Panagrolaimidae</taxon>
        <taxon>Panagrolaimus</taxon>
    </lineage>
</organism>
<accession>A0AC34FSL6</accession>
<reference evidence="2" key="1">
    <citation type="submission" date="2022-11" db="UniProtKB">
        <authorList>
            <consortium name="WormBaseParasite"/>
        </authorList>
    </citation>
    <scope>IDENTIFICATION</scope>
</reference>
<dbReference type="WBParaSite" id="ES5_v2.g20352.t1">
    <property type="protein sequence ID" value="ES5_v2.g20352.t1"/>
    <property type="gene ID" value="ES5_v2.g20352"/>
</dbReference>
<evidence type="ECO:0000313" key="2">
    <source>
        <dbReference type="WBParaSite" id="ES5_v2.g20352.t1"/>
    </source>
</evidence>
<name>A0AC34FSL6_9BILA</name>
<sequence>MTEARELIILVSGGAEHITVIDIPAEKCDYAVEFGKFDINNFFHKLEHCIINLSQVKAIVFDNFDTNESDAVALQMNRRKCREFCQKHGIFCFCLNILETFTNISVCKIKPLVKENEIVIVGLATDNNCSLNRFLIRKNNSYRILQVQQLSNSSSFSEHWKQEFQQQFPYQCKRLIVVRIESIVETRLIKAITNCFKEIEKVDVILYRELESCTASLMIDTVLHLMNEKRYQFHVDVPVIGVFKVQVGNGTMFVIDESKSLPLKKSITIKCDSQKSIKLFYTTKFGTPFKLIEEIKLSLFKSKKVKITLKIDVNSIYDLKVEPVDDGIQIVKPSSVCVNSRKEAEATFFKIVFEKDSFSTFLGKKSLKDEDGLQKTPLYCYTFQKNGEGEKVFYGTPAKEMLVKFPEAVVYDILQIASISNIDEVNASWKFEFCEENALFLVKMKLITEEDDGKTKMLNNATRMTTVPFLLALLLKNASDRVKKEIGKRMKMVEISFDDDVEVNKTLKKNFIEAGKLYHNIDIEFV</sequence>
<protein>
    <submittedName>
        <fullName evidence="2">Uncharacterized protein</fullName>
    </submittedName>
</protein>
<dbReference type="Proteomes" id="UP000887579">
    <property type="component" value="Unplaced"/>
</dbReference>
<evidence type="ECO:0000313" key="1">
    <source>
        <dbReference type="Proteomes" id="UP000887579"/>
    </source>
</evidence>